<dbReference type="CDD" id="cd00096">
    <property type="entry name" value="Ig"/>
    <property type="match status" value="1"/>
</dbReference>
<protein>
    <submittedName>
        <fullName evidence="1">Uncharacterized protein</fullName>
    </submittedName>
</protein>
<proteinExistence type="predicted"/>
<name>K1QMU3_MAGGI</name>
<sequence length="379" mass="42229">MQLKICYLSPPAIPDYSNFDVTLLYKLIRNLCPSLEPTQGWGKDPADTDIQIGDDIERLRIFRNNIVRHSSSEISDSDFEICLKELRSVLQRIQNHMTSKGYNVNYEEKMTNIKQLDLGDDTLNKCKIGYIVEHTLDRLKQADDKDVPNAEISTVQQNVGSETMLTPRIVACPSPDGVQWQQSNDGTSFNSIDISQPKYYGSTPNIAISHETCVTNKSITLIGDVFVYENAPVVQNVFWTKNGEKLDIQGSGGRYTEVTVDNPSLTIFKVKEHDAGSYQLTATNDAGSTTSDFLILDVPDVSFARPEKKNNGSFWVPVTVQAIPAPNFVRWSIKENTCDAFVPIDENLEEFKGTSNTLPHPVLKDEGGAKLSRGRAASE</sequence>
<dbReference type="InterPro" id="IPR013783">
    <property type="entry name" value="Ig-like_fold"/>
</dbReference>
<dbReference type="PROSITE" id="PS50835">
    <property type="entry name" value="IG_LIKE"/>
    <property type="match status" value="1"/>
</dbReference>
<dbReference type="Pfam" id="PF18738">
    <property type="entry name" value="HEPN_DZIP3"/>
    <property type="match status" value="1"/>
</dbReference>
<dbReference type="InterPro" id="IPR041249">
    <property type="entry name" value="HEPN_DZIP3"/>
</dbReference>
<accession>K1QMU3</accession>
<dbReference type="InterPro" id="IPR007110">
    <property type="entry name" value="Ig-like_dom"/>
</dbReference>
<evidence type="ECO:0000313" key="1">
    <source>
        <dbReference type="EMBL" id="EKC32414.1"/>
    </source>
</evidence>
<dbReference type="InParanoid" id="K1QMU3"/>
<gene>
    <name evidence="1" type="ORF">CGI_10001583</name>
</gene>
<dbReference type="InterPro" id="IPR013098">
    <property type="entry name" value="Ig_I-set"/>
</dbReference>
<dbReference type="InterPro" id="IPR036179">
    <property type="entry name" value="Ig-like_dom_sf"/>
</dbReference>
<dbReference type="AlphaFoldDB" id="K1QMU3"/>
<reference evidence="1" key="1">
    <citation type="journal article" date="2012" name="Nature">
        <title>The oyster genome reveals stress adaptation and complexity of shell formation.</title>
        <authorList>
            <person name="Zhang G."/>
            <person name="Fang X."/>
            <person name="Guo X."/>
            <person name="Li L."/>
            <person name="Luo R."/>
            <person name="Xu F."/>
            <person name="Yang P."/>
            <person name="Zhang L."/>
            <person name="Wang X."/>
            <person name="Qi H."/>
            <person name="Xiong Z."/>
            <person name="Que H."/>
            <person name="Xie Y."/>
            <person name="Holland P.W."/>
            <person name="Paps J."/>
            <person name="Zhu Y."/>
            <person name="Wu F."/>
            <person name="Chen Y."/>
            <person name="Wang J."/>
            <person name="Peng C."/>
            <person name="Meng J."/>
            <person name="Yang L."/>
            <person name="Liu J."/>
            <person name="Wen B."/>
            <person name="Zhang N."/>
            <person name="Huang Z."/>
            <person name="Zhu Q."/>
            <person name="Feng Y."/>
            <person name="Mount A."/>
            <person name="Hedgecock D."/>
            <person name="Xu Z."/>
            <person name="Liu Y."/>
            <person name="Domazet-Loso T."/>
            <person name="Du Y."/>
            <person name="Sun X."/>
            <person name="Zhang S."/>
            <person name="Liu B."/>
            <person name="Cheng P."/>
            <person name="Jiang X."/>
            <person name="Li J."/>
            <person name="Fan D."/>
            <person name="Wang W."/>
            <person name="Fu W."/>
            <person name="Wang T."/>
            <person name="Wang B."/>
            <person name="Zhang J."/>
            <person name="Peng Z."/>
            <person name="Li Y."/>
            <person name="Li N."/>
            <person name="Wang J."/>
            <person name="Chen M."/>
            <person name="He Y."/>
            <person name="Tan F."/>
            <person name="Song X."/>
            <person name="Zheng Q."/>
            <person name="Huang R."/>
            <person name="Yang H."/>
            <person name="Du X."/>
            <person name="Chen L."/>
            <person name="Yang M."/>
            <person name="Gaffney P.M."/>
            <person name="Wang S."/>
            <person name="Luo L."/>
            <person name="She Z."/>
            <person name="Ming Y."/>
            <person name="Huang W."/>
            <person name="Zhang S."/>
            <person name="Huang B."/>
            <person name="Zhang Y."/>
            <person name="Qu T."/>
            <person name="Ni P."/>
            <person name="Miao G."/>
            <person name="Wang J."/>
            <person name="Wang Q."/>
            <person name="Steinberg C.E."/>
            <person name="Wang H."/>
            <person name="Li N."/>
            <person name="Qian L."/>
            <person name="Zhang G."/>
            <person name="Li Y."/>
            <person name="Yang H."/>
            <person name="Liu X."/>
            <person name="Wang J."/>
            <person name="Yin Y."/>
            <person name="Wang J."/>
        </authorList>
    </citation>
    <scope>NUCLEOTIDE SEQUENCE [LARGE SCALE GENOMIC DNA]</scope>
    <source>
        <strain evidence="1">05x7-T-G4-1.051#20</strain>
    </source>
</reference>
<dbReference type="Pfam" id="PF07679">
    <property type="entry name" value="I-set"/>
    <property type="match status" value="1"/>
</dbReference>
<dbReference type="Gene3D" id="2.60.40.10">
    <property type="entry name" value="Immunoglobulins"/>
    <property type="match status" value="1"/>
</dbReference>
<dbReference type="EMBL" id="JH815918">
    <property type="protein sequence ID" value="EKC32414.1"/>
    <property type="molecule type" value="Genomic_DNA"/>
</dbReference>
<organism evidence="1">
    <name type="scientific">Magallana gigas</name>
    <name type="common">Pacific oyster</name>
    <name type="synonym">Crassostrea gigas</name>
    <dbReference type="NCBI Taxonomy" id="29159"/>
    <lineage>
        <taxon>Eukaryota</taxon>
        <taxon>Metazoa</taxon>
        <taxon>Spiralia</taxon>
        <taxon>Lophotrochozoa</taxon>
        <taxon>Mollusca</taxon>
        <taxon>Bivalvia</taxon>
        <taxon>Autobranchia</taxon>
        <taxon>Pteriomorphia</taxon>
        <taxon>Ostreida</taxon>
        <taxon>Ostreoidea</taxon>
        <taxon>Ostreidae</taxon>
        <taxon>Magallana</taxon>
    </lineage>
</organism>
<dbReference type="HOGENOM" id="CLU_730082_0_0_1"/>
<dbReference type="SUPFAM" id="SSF48726">
    <property type="entry name" value="Immunoglobulin"/>
    <property type="match status" value="1"/>
</dbReference>